<proteinExistence type="predicted"/>
<accession>A0A1H4LMV9</accession>
<protein>
    <submittedName>
        <fullName evidence="2">Carboxypeptidase regulatory-like domain-containing protein</fullName>
    </submittedName>
</protein>
<keyword evidence="2" id="KW-0378">Hydrolase</keyword>
<dbReference type="AlphaFoldDB" id="A0A1H4LMV9"/>
<gene>
    <name evidence="2" type="ORF">SAMN05443244_1654</name>
</gene>
<dbReference type="Gene3D" id="2.60.40.1120">
    <property type="entry name" value="Carboxypeptidase-like, regulatory domain"/>
    <property type="match status" value="1"/>
</dbReference>
<sequence>MTMKSIARTLRTALAAAALLTPATLLLPTAQAWGQAATFRSVSGDVTSKSGDKVKGAVVHLKDTKSLSQRSYITADDGQFKFGQLSTGTDYEIWADMNGDKSAVKTISSFDNKSALTISLKMSN</sequence>
<keyword evidence="2" id="KW-0645">Protease</keyword>
<dbReference type="EMBL" id="FNSD01000001">
    <property type="protein sequence ID" value="SEB72040.1"/>
    <property type="molecule type" value="Genomic_DNA"/>
</dbReference>
<dbReference type="Pfam" id="PF13620">
    <property type="entry name" value="CarboxypepD_reg"/>
    <property type="match status" value="1"/>
</dbReference>
<name>A0A1H4LMV9_9BACT</name>
<reference evidence="2 3" key="1">
    <citation type="submission" date="2016-10" db="EMBL/GenBank/DDBJ databases">
        <authorList>
            <person name="de Groot N.N."/>
        </authorList>
    </citation>
    <scope>NUCLEOTIDE SEQUENCE [LARGE SCALE GENOMIC DNA]</scope>
    <source>
        <strain evidence="2 3">AB35.6</strain>
    </source>
</reference>
<organism evidence="2 3">
    <name type="scientific">Terriglobus roseus</name>
    <dbReference type="NCBI Taxonomy" id="392734"/>
    <lineage>
        <taxon>Bacteria</taxon>
        <taxon>Pseudomonadati</taxon>
        <taxon>Acidobacteriota</taxon>
        <taxon>Terriglobia</taxon>
        <taxon>Terriglobales</taxon>
        <taxon>Acidobacteriaceae</taxon>
        <taxon>Terriglobus</taxon>
    </lineage>
</organism>
<feature type="signal peptide" evidence="1">
    <location>
        <begin position="1"/>
        <end position="32"/>
    </location>
</feature>
<keyword evidence="2" id="KW-0121">Carboxypeptidase</keyword>
<evidence type="ECO:0000256" key="1">
    <source>
        <dbReference type="SAM" id="SignalP"/>
    </source>
</evidence>
<dbReference type="InterPro" id="IPR008969">
    <property type="entry name" value="CarboxyPept-like_regulatory"/>
</dbReference>
<evidence type="ECO:0000313" key="3">
    <source>
        <dbReference type="Proteomes" id="UP000182409"/>
    </source>
</evidence>
<keyword evidence="1" id="KW-0732">Signal</keyword>
<evidence type="ECO:0000313" key="2">
    <source>
        <dbReference type="EMBL" id="SEB72040.1"/>
    </source>
</evidence>
<dbReference type="OrthoDB" id="120565at2"/>
<dbReference type="GO" id="GO:0004180">
    <property type="term" value="F:carboxypeptidase activity"/>
    <property type="evidence" value="ECO:0007669"/>
    <property type="project" value="UniProtKB-KW"/>
</dbReference>
<dbReference type="Proteomes" id="UP000182409">
    <property type="component" value="Unassembled WGS sequence"/>
</dbReference>
<feature type="chain" id="PRO_5010227354" evidence="1">
    <location>
        <begin position="33"/>
        <end position="124"/>
    </location>
</feature>
<dbReference type="SUPFAM" id="SSF49464">
    <property type="entry name" value="Carboxypeptidase regulatory domain-like"/>
    <property type="match status" value="1"/>
</dbReference>